<evidence type="ECO:0000256" key="1">
    <source>
        <dbReference type="ARBA" id="ARBA00022630"/>
    </source>
</evidence>
<reference evidence="8" key="1">
    <citation type="journal article" date="2019" name="Int. J. Syst. Evol. Microbiol.">
        <title>The Global Catalogue of Microorganisms (GCM) 10K type strain sequencing project: providing services to taxonomists for standard genome sequencing and annotation.</title>
        <authorList>
            <consortium name="The Broad Institute Genomics Platform"/>
            <consortium name="The Broad Institute Genome Sequencing Center for Infectious Disease"/>
            <person name="Wu L."/>
            <person name="Ma J."/>
        </authorList>
    </citation>
    <scope>NUCLEOTIDE SEQUENCE [LARGE SCALE GENOMIC DNA]</scope>
    <source>
        <strain evidence="8">JCM 18956</strain>
    </source>
</reference>
<organism evidence="7 8">
    <name type="scientific">Frondihabitans cladoniiphilus</name>
    <dbReference type="NCBI Taxonomy" id="715785"/>
    <lineage>
        <taxon>Bacteria</taxon>
        <taxon>Bacillati</taxon>
        <taxon>Actinomycetota</taxon>
        <taxon>Actinomycetes</taxon>
        <taxon>Micrococcales</taxon>
        <taxon>Microbacteriaceae</taxon>
        <taxon>Frondihabitans</taxon>
    </lineage>
</organism>
<dbReference type="InterPro" id="IPR051260">
    <property type="entry name" value="Diverse_substr_monoxygenases"/>
</dbReference>
<dbReference type="InterPro" id="IPR011251">
    <property type="entry name" value="Luciferase-like_dom"/>
</dbReference>
<evidence type="ECO:0000256" key="4">
    <source>
        <dbReference type="ARBA" id="ARBA00023033"/>
    </source>
</evidence>
<gene>
    <name evidence="7" type="ORF">GCM10025780_27750</name>
</gene>
<dbReference type="PANTHER" id="PTHR30011">
    <property type="entry name" value="ALKANESULFONATE MONOOXYGENASE-RELATED"/>
    <property type="match status" value="1"/>
</dbReference>
<sequence>MTPRGPVVGWAVAAETSALLVSEVRALDAARVDLAIVPVTGLGAADPAVVLAAVAPLTSHIGLVAGQSPWQQPPFLAARGLATLDAVSRGRAGWFVQPEVTVSTVTDDSGRWFPSPDDSPEVRAAALADLYAATLALWDSWEPDAIVADVPAGQYVDDEKVHVVDHVGPYYSTRGPLNLPRTPQGRPLVVSAVPTGGTPPVAGDVVVLSTSVAEAPAEVARIRAAAASPDTSGAAAPLVLLAVRPLVDAAADDRTRPYPTLAGSAAQVVADVLALLETSGADGIVVVDVPKGAPTGAVLHGVLPELGAGHGADPRILRTRLGLAPVPSVNTPVPADGTTPVGTPVLEVAP</sequence>
<proteinExistence type="predicted"/>
<evidence type="ECO:0000313" key="7">
    <source>
        <dbReference type="EMBL" id="GAA4680888.1"/>
    </source>
</evidence>
<comment type="caution">
    <text evidence="7">The sequence shown here is derived from an EMBL/GenBank/DDBJ whole genome shotgun (WGS) entry which is preliminary data.</text>
</comment>
<protein>
    <recommendedName>
        <fullName evidence="6">Luciferase-like domain-containing protein</fullName>
    </recommendedName>
</protein>
<accession>A0ABP8W4Z3</accession>
<keyword evidence="1" id="KW-0285">Flavoprotein</keyword>
<evidence type="ECO:0000256" key="5">
    <source>
        <dbReference type="SAM" id="MobiDB-lite"/>
    </source>
</evidence>
<keyword evidence="3" id="KW-0560">Oxidoreductase</keyword>
<keyword evidence="8" id="KW-1185">Reference proteome</keyword>
<evidence type="ECO:0000313" key="8">
    <source>
        <dbReference type="Proteomes" id="UP001501295"/>
    </source>
</evidence>
<evidence type="ECO:0000256" key="2">
    <source>
        <dbReference type="ARBA" id="ARBA00022643"/>
    </source>
</evidence>
<dbReference type="EMBL" id="BAABLM010000005">
    <property type="protein sequence ID" value="GAA4680888.1"/>
    <property type="molecule type" value="Genomic_DNA"/>
</dbReference>
<evidence type="ECO:0000259" key="6">
    <source>
        <dbReference type="Pfam" id="PF00296"/>
    </source>
</evidence>
<dbReference type="PANTHER" id="PTHR30011:SF16">
    <property type="entry name" value="C2H2 FINGER DOMAIN TRANSCRIPTION FACTOR (EUROFUNG)-RELATED"/>
    <property type="match status" value="1"/>
</dbReference>
<feature type="region of interest" description="Disordered" evidence="5">
    <location>
        <begin position="328"/>
        <end position="350"/>
    </location>
</feature>
<feature type="domain" description="Luciferase-like" evidence="6">
    <location>
        <begin position="34"/>
        <end position="256"/>
    </location>
</feature>
<dbReference type="Gene3D" id="3.20.20.30">
    <property type="entry name" value="Luciferase-like domain"/>
    <property type="match status" value="1"/>
</dbReference>
<dbReference type="Pfam" id="PF00296">
    <property type="entry name" value="Bac_luciferase"/>
    <property type="match status" value="1"/>
</dbReference>
<keyword evidence="4" id="KW-0503">Monooxygenase</keyword>
<dbReference type="InterPro" id="IPR036661">
    <property type="entry name" value="Luciferase-like_sf"/>
</dbReference>
<evidence type="ECO:0000256" key="3">
    <source>
        <dbReference type="ARBA" id="ARBA00023002"/>
    </source>
</evidence>
<keyword evidence="2" id="KW-0288">FMN</keyword>
<dbReference type="Proteomes" id="UP001501295">
    <property type="component" value="Unassembled WGS sequence"/>
</dbReference>
<dbReference type="SUPFAM" id="SSF51679">
    <property type="entry name" value="Bacterial luciferase-like"/>
    <property type="match status" value="1"/>
</dbReference>
<name>A0ABP8W4Z3_9MICO</name>
<dbReference type="RefSeq" id="WP_345376502.1">
    <property type="nucleotide sequence ID" value="NZ_BAABLM010000005.1"/>
</dbReference>